<evidence type="ECO:0000256" key="2">
    <source>
        <dbReference type="ARBA" id="ARBA00004236"/>
    </source>
</evidence>
<dbReference type="GO" id="GO:0044781">
    <property type="term" value="P:bacterial-type flagellum organization"/>
    <property type="evidence" value="ECO:0007669"/>
    <property type="project" value="InterPro"/>
</dbReference>
<evidence type="ECO:0000256" key="10">
    <source>
        <dbReference type="SAM" id="Phobius"/>
    </source>
</evidence>
<evidence type="ECO:0008006" key="13">
    <source>
        <dbReference type="Google" id="ProtNLM"/>
    </source>
</evidence>
<dbReference type="AlphaFoldDB" id="A0A3N0VDK0"/>
<evidence type="ECO:0000256" key="4">
    <source>
        <dbReference type="ARBA" id="ARBA00022692"/>
    </source>
</evidence>
<dbReference type="EMBL" id="RJVO01000003">
    <property type="protein sequence ID" value="ROH90786.1"/>
    <property type="molecule type" value="Genomic_DNA"/>
</dbReference>
<evidence type="ECO:0000256" key="7">
    <source>
        <dbReference type="ARBA" id="ARBA00023143"/>
    </source>
</evidence>
<dbReference type="Pfam" id="PF04347">
    <property type="entry name" value="FliO"/>
    <property type="match status" value="1"/>
</dbReference>
<feature type="transmembrane region" description="Helical" evidence="10">
    <location>
        <begin position="72"/>
        <end position="92"/>
    </location>
</feature>
<proteinExistence type="inferred from homology"/>
<evidence type="ECO:0000256" key="6">
    <source>
        <dbReference type="ARBA" id="ARBA00023136"/>
    </source>
</evidence>
<comment type="similarity">
    <text evidence="8">Belongs to the FliO/MopB family.</text>
</comment>
<evidence type="ECO:0000256" key="3">
    <source>
        <dbReference type="ARBA" id="ARBA00022475"/>
    </source>
</evidence>
<comment type="caution">
    <text evidence="11">The sequence shown here is derived from an EMBL/GenBank/DDBJ whole genome shotgun (WGS) entry which is preliminary data.</text>
</comment>
<dbReference type="GO" id="GO:0009425">
    <property type="term" value="C:bacterial-type flagellum basal body"/>
    <property type="evidence" value="ECO:0007669"/>
    <property type="project" value="UniProtKB-SubCell"/>
</dbReference>
<dbReference type="InterPro" id="IPR052205">
    <property type="entry name" value="FliO/MopB"/>
</dbReference>
<keyword evidence="4 10" id="KW-0812">Transmembrane</keyword>
<evidence type="ECO:0000256" key="5">
    <source>
        <dbReference type="ARBA" id="ARBA00022989"/>
    </source>
</evidence>
<evidence type="ECO:0000256" key="9">
    <source>
        <dbReference type="SAM" id="MobiDB-lite"/>
    </source>
</evidence>
<dbReference type="InParanoid" id="A0A3N0VDK0"/>
<sequence length="229" mass="23439">MKASITPITPITLLAPLDASPAVVAPASVEPALLELPSLPVQEPQALSAAPTQLASVQVPARPLATGLSAPAGAGTMLVSLLLVLGLILLLARGVRVLQGGRAVGNEALKLRGSLQVGSRERVVWMQAGETHLLLGVAAGRVNNLHVFEVPPDFDQPQLKGANSTDFAARLRQILDRARQRSADALAPARPVAAAATAPASPPSGAPLATPPPSPPPAAFRTSRFHTAA</sequence>
<dbReference type="Proteomes" id="UP000282106">
    <property type="component" value="Unassembled WGS sequence"/>
</dbReference>
<dbReference type="InterPro" id="IPR022781">
    <property type="entry name" value="Flagellar_biosynth_FliO"/>
</dbReference>
<dbReference type="RefSeq" id="WP_123211240.1">
    <property type="nucleotide sequence ID" value="NZ_RJVO01000003.1"/>
</dbReference>
<dbReference type="PANTHER" id="PTHR38766:SF1">
    <property type="entry name" value="FLAGELLAR PROTEIN FLIO"/>
    <property type="match status" value="1"/>
</dbReference>
<comment type="subcellular location">
    <subcellularLocation>
        <location evidence="1">Bacterial flagellum basal body</location>
    </subcellularLocation>
    <subcellularLocation>
        <location evidence="2">Cell membrane</location>
    </subcellularLocation>
</comment>
<reference evidence="11 12" key="1">
    <citation type="submission" date="2018-10" db="EMBL/GenBank/DDBJ databases">
        <authorList>
            <person name="Chen W.-M."/>
        </authorList>
    </citation>
    <scope>NUCLEOTIDE SEQUENCE [LARGE SCALE GENOMIC DNA]</scope>
    <source>
        <strain evidence="11 12">THS-13</strain>
    </source>
</reference>
<keyword evidence="12" id="KW-1185">Reference proteome</keyword>
<dbReference type="GO" id="GO:0005886">
    <property type="term" value="C:plasma membrane"/>
    <property type="evidence" value="ECO:0007669"/>
    <property type="project" value="UniProtKB-SubCell"/>
</dbReference>
<keyword evidence="6 10" id="KW-0472">Membrane</keyword>
<name>A0A3N0VDK0_9GAMM</name>
<keyword evidence="5 10" id="KW-1133">Transmembrane helix</keyword>
<dbReference type="PANTHER" id="PTHR38766">
    <property type="entry name" value="FLAGELLAR PROTEIN FLIO"/>
    <property type="match status" value="1"/>
</dbReference>
<feature type="compositionally biased region" description="Pro residues" evidence="9">
    <location>
        <begin position="200"/>
        <end position="218"/>
    </location>
</feature>
<protein>
    <recommendedName>
        <fullName evidence="13">Flagellar protein</fullName>
    </recommendedName>
</protein>
<evidence type="ECO:0000313" key="12">
    <source>
        <dbReference type="Proteomes" id="UP000282106"/>
    </source>
</evidence>
<organism evidence="11 12">
    <name type="scientific">Stagnimonas aquatica</name>
    <dbReference type="NCBI Taxonomy" id="2689987"/>
    <lineage>
        <taxon>Bacteria</taxon>
        <taxon>Pseudomonadati</taxon>
        <taxon>Pseudomonadota</taxon>
        <taxon>Gammaproteobacteria</taxon>
        <taxon>Nevskiales</taxon>
        <taxon>Nevskiaceae</taxon>
        <taxon>Stagnimonas</taxon>
    </lineage>
</organism>
<accession>A0A3N0VDK0</accession>
<keyword evidence="3" id="KW-1003">Cell membrane</keyword>
<feature type="region of interest" description="Disordered" evidence="9">
    <location>
        <begin position="185"/>
        <end position="229"/>
    </location>
</feature>
<feature type="compositionally biased region" description="Low complexity" evidence="9">
    <location>
        <begin position="185"/>
        <end position="199"/>
    </location>
</feature>
<evidence type="ECO:0000256" key="8">
    <source>
        <dbReference type="ARBA" id="ARBA00037937"/>
    </source>
</evidence>
<evidence type="ECO:0000256" key="1">
    <source>
        <dbReference type="ARBA" id="ARBA00004117"/>
    </source>
</evidence>
<keyword evidence="7" id="KW-0975">Bacterial flagellum</keyword>
<evidence type="ECO:0000313" key="11">
    <source>
        <dbReference type="EMBL" id="ROH90786.1"/>
    </source>
</evidence>
<gene>
    <name evidence="11" type="ORF">ED208_07285</name>
</gene>